<reference evidence="1" key="1">
    <citation type="journal article" date="2014" name="Front. Microbiol.">
        <title>High frequency of phylogenetically diverse reductive dehalogenase-homologous genes in deep subseafloor sedimentary metagenomes.</title>
        <authorList>
            <person name="Kawai M."/>
            <person name="Futagami T."/>
            <person name="Toyoda A."/>
            <person name="Takaki Y."/>
            <person name="Nishi S."/>
            <person name="Hori S."/>
            <person name="Arai W."/>
            <person name="Tsubouchi T."/>
            <person name="Morono Y."/>
            <person name="Uchiyama I."/>
            <person name="Ito T."/>
            <person name="Fujiyama A."/>
            <person name="Inagaki F."/>
            <person name="Takami H."/>
        </authorList>
    </citation>
    <scope>NUCLEOTIDE SEQUENCE</scope>
    <source>
        <strain evidence="1">Expedition CK06-06</strain>
    </source>
</reference>
<comment type="caution">
    <text evidence="1">The sequence shown here is derived from an EMBL/GenBank/DDBJ whole genome shotgun (WGS) entry which is preliminary data.</text>
</comment>
<name>X0WUU4_9ZZZZ</name>
<organism evidence="1">
    <name type="scientific">marine sediment metagenome</name>
    <dbReference type="NCBI Taxonomy" id="412755"/>
    <lineage>
        <taxon>unclassified sequences</taxon>
        <taxon>metagenomes</taxon>
        <taxon>ecological metagenomes</taxon>
    </lineage>
</organism>
<accession>X0WUU4</accession>
<evidence type="ECO:0000313" key="1">
    <source>
        <dbReference type="EMBL" id="GAG34430.1"/>
    </source>
</evidence>
<protein>
    <submittedName>
        <fullName evidence="1">Uncharacterized protein</fullName>
    </submittedName>
</protein>
<dbReference type="AlphaFoldDB" id="X0WUU4"/>
<gene>
    <name evidence="1" type="ORF">S01H1_68731</name>
</gene>
<sequence>MRTQIKRLDTSGMGEAIKGCPQQITHILDTYTGWVPRKSV</sequence>
<proteinExistence type="predicted"/>
<dbReference type="EMBL" id="BARS01045590">
    <property type="protein sequence ID" value="GAG34430.1"/>
    <property type="molecule type" value="Genomic_DNA"/>
</dbReference>
<feature type="non-terminal residue" evidence="1">
    <location>
        <position position="40"/>
    </location>
</feature>